<feature type="signal peptide" evidence="5">
    <location>
        <begin position="1"/>
        <end position="28"/>
    </location>
</feature>
<dbReference type="AlphaFoldDB" id="A0AAV8DRY6"/>
<comment type="similarity">
    <text evidence="1 3">Belongs to the UDP-glycosyltransferase family.</text>
</comment>
<dbReference type="FunFam" id="3.40.50.2000:FF:000060">
    <property type="entry name" value="Glycosyltransferase"/>
    <property type="match status" value="1"/>
</dbReference>
<dbReference type="InterPro" id="IPR058980">
    <property type="entry name" value="Glyco_transf_N"/>
</dbReference>
<comment type="caution">
    <text evidence="7">The sequence shown here is derived from an EMBL/GenBank/DDBJ whole genome shotgun (WGS) entry which is preliminary data.</text>
</comment>
<dbReference type="Gene3D" id="3.40.50.2000">
    <property type="entry name" value="Glycogen Phosphorylase B"/>
    <property type="match status" value="2"/>
</dbReference>
<name>A0AAV8DRY6_9POAL</name>
<keyword evidence="5" id="KW-0732">Signal</keyword>
<evidence type="ECO:0000256" key="4">
    <source>
        <dbReference type="RuleBase" id="RU362057"/>
    </source>
</evidence>
<organism evidence="7 8">
    <name type="scientific">Rhynchospora pubera</name>
    <dbReference type="NCBI Taxonomy" id="906938"/>
    <lineage>
        <taxon>Eukaryota</taxon>
        <taxon>Viridiplantae</taxon>
        <taxon>Streptophyta</taxon>
        <taxon>Embryophyta</taxon>
        <taxon>Tracheophyta</taxon>
        <taxon>Spermatophyta</taxon>
        <taxon>Magnoliopsida</taxon>
        <taxon>Liliopsida</taxon>
        <taxon>Poales</taxon>
        <taxon>Cyperaceae</taxon>
        <taxon>Cyperoideae</taxon>
        <taxon>Rhynchosporeae</taxon>
        <taxon>Rhynchospora</taxon>
    </lineage>
</organism>
<dbReference type="PANTHER" id="PTHR48044">
    <property type="entry name" value="GLYCOSYLTRANSFERASE"/>
    <property type="match status" value="1"/>
</dbReference>
<keyword evidence="3" id="KW-0328">Glycosyltransferase</keyword>
<dbReference type="EMBL" id="JAMFTS010000003">
    <property type="protein sequence ID" value="KAJ4769681.1"/>
    <property type="molecule type" value="Genomic_DNA"/>
</dbReference>
<dbReference type="GO" id="GO:1901137">
    <property type="term" value="P:carbohydrate derivative biosynthetic process"/>
    <property type="evidence" value="ECO:0007669"/>
    <property type="project" value="UniProtKB-ARBA"/>
</dbReference>
<protein>
    <recommendedName>
        <fullName evidence="4">Glycosyltransferase</fullName>
        <ecNumber evidence="4">2.4.1.-</ecNumber>
    </recommendedName>
</protein>
<keyword evidence="8" id="KW-1185">Reference proteome</keyword>
<dbReference type="Proteomes" id="UP001140206">
    <property type="component" value="Chromosome 3"/>
</dbReference>
<dbReference type="InterPro" id="IPR035595">
    <property type="entry name" value="UDP_glycos_trans_CS"/>
</dbReference>
<dbReference type="CDD" id="cd03784">
    <property type="entry name" value="GT1_Gtf-like"/>
    <property type="match status" value="1"/>
</dbReference>
<dbReference type="EC" id="2.4.1.-" evidence="4"/>
<dbReference type="SUPFAM" id="SSF53756">
    <property type="entry name" value="UDP-Glycosyltransferase/glycogen phosphorylase"/>
    <property type="match status" value="1"/>
</dbReference>
<evidence type="ECO:0000313" key="7">
    <source>
        <dbReference type="EMBL" id="KAJ4769681.1"/>
    </source>
</evidence>
<feature type="domain" description="Glycosyltransferase N-terminal" evidence="6">
    <location>
        <begin position="60"/>
        <end position="212"/>
    </location>
</feature>
<accession>A0AAV8DRY6</accession>
<evidence type="ECO:0000256" key="1">
    <source>
        <dbReference type="ARBA" id="ARBA00009995"/>
    </source>
</evidence>
<proteinExistence type="inferred from homology"/>
<evidence type="ECO:0000256" key="2">
    <source>
        <dbReference type="ARBA" id="ARBA00022679"/>
    </source>
</evidence>
<sequence length="529" mass="59439">MFVKHPETPRLSCSRLLSALLLTRLLSAQIEHRSPLLSSRLCPTSSSSRLFPTSRQQLKLSVLMLPWLAHGHANRYLELAKRLTRQLSNLSVHFCSTPVILNSLRNDDALQHSTRISLVEFRLTVTVTEQAQVLPSHWHTTKHLPPHLLPTLIRAFAESEQTLVHLLDTLKPDLIIFDIFQPWAAKLARQRNITTAVYIGCTVAMSLSTHDYFEPCKEFPFSAIKLTQDNRRQRSSPAEDQQGYRHFLEQIALCWQLSDFVIARSFCEIELKYINYFSTLIGKEVVLTGPLIPDVRISTSPAISQEAEKVMHWLEQRERRSVVYVSFGSECFMPYKEMEQLAHGLELSGTSFIWVARFPEKAKMGAEEEEEASAARALLHGLADRVGPQKGLVVTSWAPQRQILVHGNLGCFLTHCGWSSVIEGMEAGVPMLALPMDWDQPANAKLIVELGIGIEIPQHGLGNFKAEDVAACVKQILQSEHGVGQKVRRNAEDLAGVIRNRHGDDIRILADKIVAVVEGPKSDRAIINI</sequence>
<dbReference type="PANTHER" id="PTHR48044:SF29">
    <property type="entry name" value="GLYCOSYLTRANSFERASE"/>
    <property type="match status" value="1"/>
</dbReference>
<dbReference type="PROSITE" id="PS00375">
    <property type="entry name" value="UDPGT"/>
    <property type="match status" value="1"/>
</dbReference>
<keyword evidence="2 3" id="KW-0808">Transferase</keyword>
<dbReference type="InterPro" id="IPR002213">
    <property type="entry name" value="UDP_glucos_trans"/>
</dbReference>
<reference evidence="7" key="1">
    <citation type="submission" date="2022-08" db="EMBL/GenBank/DDBJ databases">
        <authorList>
            <person name="Marques A."/>
        </authorList>
    </citation>
    <scope>NUCLEOTIDE SEQUENCE</scope>
    <source>
        <strain evidence="7">RhyPub2mFocal</strain>
        <tissue evidence="7">Leaves</tissue>
    </source>
</reference>
<evidence type="ECO:0000313" key="8">
    <source>
        <dbReference type="Proteomes" id="UP001140206"/>
    </source>
</evidence>
<feature type="chain" id="PRO_5043956093" description="Glycosyltransferase" evidence="5">
    <location>
        <begin position="29"/>
        <end position="529"/>
    </location>
</feature>
<gene>
    <name evidence="7" type="ORF">LUZ62_053938</name>
</gene>
<dbReference type="Pfam" id="PF00201">
    <property type="entry name" value="UDPGT"/>
    <property type="match status" value="1"/>
</dbReference>
<dbReference type="GO" id="GO:0008194">
    <property type="term" value="F:UDP-glycosyltransferase activity"/>
    <property type="evidence" value="ECO:0007669"/>
    <property type="project" value="InterPro"/>
</dbReference>
<evidence type="ECO:0000256" key="5">
    <source>
        <dbReference type="SAM" id="SignalP"/>
    </source>
</evidence>
<evidence type="ECO:0000256" key="3">
    <source>
        <dbReference type="RuleBase" id="RU003718"/>
    </source>
</evidence>
<dbReference type="Pfam" id="PF26168">
    <property type="entry name" value="Glyco_transf_N"/>
    <property type="match status" value="1"/>
</dbReference>
<evidence type="ECO:0000259" key="6">
    <source>
        <dbReference type="Pfam" id="PF26168"/>
    </source>
</evidence>